<proteinExistence type="predicted"/>
<organism evidence="1 2">
    <name type="scientific">Melastoma candidum</name>
    <dbReference type="NCBI Taxonomy" id="119954"/>
    <lineage>
        <taxon>Eukaryota</taxon>
        <taxon>Viridiplantae</taxon>
        <taxon>Streptophyta</taxon>
        <taxon>Embryophyta</taxon>
        <taxon>Tracheophyta</taxon>
        <taxon>Spermatophyta</taxon>
        <taxon>Magnoliopsida</taxon>
        <taxon>eudicotyledons</taxon>
        <taxon>Gunneridae</taxon>
        <taxon>Pentapetalae</taxon>
        <taxon>rosids</taxon>
        <taxon>malvids</taxon>
        <taxon>Myrtales</taxon>
        <taxon>Melastomataceae</taxon>
        <taxon>Melastomatoideae</taxon>
        <taxon>Melastomateae</taxon>
        <taxon>Melastoma</taxon>
    </lineage>
</organism>
<dbReference type="Proteomes" id="UP001057402">
    <property type="component" value="Chromosome 5"/>
</dbReference>
<dbReference type="EMBL" id="CM042884">
    <property type="protein sequence ID" value="KAI4369919.1"/>
    <property type="molecule type" value="Genomic_DNA"/>
</dbReference>
<reference evidence="2" key="1">
    <citation type="journal article" date="2023" name="Front. Plant Sci.">
        <title>Chromosomal-level genome assembly of Melastoma candidum provides insights into trichome evolution.</title>
        <authorList>
            <person name="Zhong Y."/>
            <person name="Wu W."/>
            <person name="Sun C."/>
            <person name="Zou P."/>
            <person name="Liu Y."/>
            <person name="Dai S."/>
            <person name="Zhou R."/>
        </authorList>
    </citation>
    <scope>NUCLEOTIDE SEQUENCE [LARGE SCALE GENOMIC DNA]</scope>
</reference>
<keyword evidence="2" id="KW-1185">Reference proteome</keyword>
<evidence type="ECO:0000313" key="2">
    <source>
        <dbReference type="Proteomes" id="UP001057402"/>
    </source>
</evidence>
<gene>
    <name evidence="1" type="ORF">MLD38_018312</name>
</gene>
<name>A0ACB9QWY2_9MYRT</name>
<accession>A0ACB9QWY2</accession>
<sequence length="69" mass="7793">MVKEMVNPEARREDAKFLFYFVFEAGSGHTIVRSVGKIFSCGDGRHLDDVKSLEELGFQIGYRLDVAIP</sequence>
<protein>
    <submittedName>
        <fullName evidence="1">Uncharacterized protein</fullName>
    </submittedName>
</protein>
<evidence type="ECO:0000313" key="1">
    <source>
        <dbReference type="EMBL" id="KAI4369919.1"/>
    </source>
</evidence>
<comment type="caution">
    <text evidence="1">The sequence shown here is derived from an EMBL/GenBank/DDBJ whole genome shotgun (WGS) entry which is preliminary data.</text>
</comment>